<dbReference type="Pfam" id="PF01168">
    <property type="entry name" value="Ala_racemase_N"/>
    <property type="match status" value="1"/>
</dbReference>
<name>A0ABR9ZSV8_9FIRM</name>
<evidence type="ECO:0000256" key="2">
    <source>
        <dbReference type="ARBA" id="ARBA00022898"/>
    </source>
</evidence>
<reference evidence="5 6" key="1">
    <citation type="submission" date="2020-11" db="EMBL/GenBank/DDBJ databases">
        <title>Fusibacter basophilias sp. nov.</title>
        <authorList>
            <person name="Qiu D."/>
        </authorList>
    </citation>
    <scope>NUCLEOTIDE SEQUENCE [LARGE SCALE GENOMIC DNA]</scope>
    <source>
        <strain evidence="5 6">Q10-2</strain>
    </source>
</reference>
<dbReference type="PANTHER" id="PTHR30511">
    <property type="entry name" value="ALANINE RACEMASE"/>
    <property type="match status" value="1"/>
</dbReference>
<dbReference type="InterPro" id="IPR001608">
    <property type="entry name" value="Ala_racemase_N"/>
</dbReference>
<evidence type="ECO:0000256" key="1">
    <source>
        <dbReference type="ARBA" id="ARBA00001933"/>
    </source>
</evidence>
<proteinExistence type="predicted"/>
<evidence type="ECO:0000256" key="3">
    <source>
        <dbReference type="ARBA" id="ARBA00023235"/>
    </source>
</evidence>
<dbReference type="CDD" id="cd06815">
    <property type="entry name" value="PLPDE_III_AR_like_1"/>
    <property type="match status" value="1"/>
</dbReference>
<keyword evidence="2" id="KW-0663">Pyridoxal phosphate</keyword>
<sequence length="361" mass="41168">MNSYPHISINKKHLSHNMHEILTRCTRSHVKVTGIIKGCNGHEEIAKLMLESGCESLGSSRITHLKALKRAAFECDTWLVRTPMISEVNELVKYVDVSLNSEESVLEAIHTACKMHKKNHQVVLMIEMGDLREGIFDQVKLEEMVDKIESQWTTLQLIGVGTNLGCYGSIRPTVEKMHALIEIAEKVERQIGRKLKYISGSATSSLPLIFKDTMPERINHLRLGESLLINKDLPLYHNMKLDTLYEDTMRIKAEIIEIKEKPTYPYGVISVDAFGNTPVYEDRGIRKRAILALGRQDISDHEKLMPMDPEVFIYGSSSDHLIVDITDSKEPYQVGDVMSFDMFYQAMLQAFLNQEMPILFE</sequence>
<dbReference type="InterPro" id="IPR029066">
    <property type="entry name" value="PLP-binding_barrel"/>
</dbReference>
<protein>
    <submittedName>
        <fullName evidence="5">Alanine/ornithine racemase family PLP-dependent enzyme</fullName>
    </submittedName>
</protein>
<dbReference type="RefSeq" id="WP_194701798.1">
    <property type="nucleotide sequence ID" value="NZ_JADKNH010000006.1"/>
</dbReference>
<evidence type="ECO:0000313" key="6">
    <source>
        <dbReference type="Proteomes" id="UP000614200"/>
    </source>
</evidence>
<evidence type="ECO:0000259" key="4">
    <source>
        <dbReference type="Pfam" id="PF01168"/>
    </source>
</evidence>
<accession>A0ABR9ZSV8</accession>
<dbReference type="Proteomes" id="UP000614200">
    <property type="component" value="Unassembled WGS sequence"/>
</dbReference>
<dbReference type="InterPro" id="IPR000821">
    <property type="entry name" value="Ala_racemase"/>
</dbReference>
<dbReference type="EMBL" id="JADKNH010000006">
    <property type="protein sequence ID" value="MBF4693553.1"/>
    <property type="molecule type" value="Genomic_DNA"/>
</dbReference>
<feature type="domain" description="Alanine racemase N-terminal" evidence="4">
    <location>
        <begin position="9"/>
        <end position="227"/>
    </location>
</feature>
<keyword evidence="3" id="KW-0413">Isomerase</keyword>
<comment type="cofactor">
    <cofactor evidence="1">
        <name>pyridoxal 5'-phosphate</name>
        <dbReference type="ChEBI" id="CHEBI:597326"/>
    </cofactor>
</comment>
<dbReference type="SUPFAM" id="SSF51419">
    <property type="entry name" value="PLP-binding barrel"/>
    <property type="match status" value="1"/>
</dbReference>
<organism evidence="5 6">
    <name type="scientific">Fusibacter ferrireducens</name>
    <dbReference type="NCBI Taxonomy" id="2785058"/>
    <lineage>
        <taxon>Bacteria</taxon>
        <taxon>Bacillati</taxon>
        <taxon>Bacillota</taxon>
        <taxon>Clostridia</taxon>
        <taxon>Eubacteriales</taxon>
        <taxon>Eubacteriales Family XII. Incertae Sedis</taxon>
        <taxon>Fusibacter</taxon>
    </lineage>
</organism>
<gene>
    <name evidence="5" type="ORF">ISU02_10495</name>
</gene>
<keyword evidence="6" id="KW-1185">Reference proteome</keyword>
<dbReference type="Gene3D" id="3.20.20.10">
    <property type="entry name" value="Alanine racemase"/>
    <property type="match status" value="1"/>
</dbReference>
<comment type="caution">
    <text evidence="5">The sequence shown here is derived from an EMBL/GenBank/DDBJ whole genome shotgun (WGS) entry which is preliminary data.</text>
</comment>
<dbReference type="PANTHER" id="PTHR30511:SF3">
    <property type="entry name" value="LYSINE RACEMASE"/>
    <property type="match status" value="1"/>
</dbReference>
<evidence type="ECO:0000313" key="5">
    <source>
        <dbReference type="EMBL" id="MBF4693553.1"/>
    </source>
</evidence>